<organism evidence="1 2">
    <name type="scientific">Populus alba x Populus x berolinensis</name>
    <dbReference type="NCBI Taxonomy" id="444605"/>
    <lineage>
        <taxon>Eukaryota</taxon>
        <taxon>Viridiplantae</taxon>
        <taxon>Streptophyta</taxon>
        <taxon>Embryophyta</taxon>
        <taxon>Tracheophyta</taxon>
        <taxon>Spermatophyta</taxon>
        <taxon>Magnoliopsida</taxon>
        <taxon>eudicotyledons</taxon>
        <taxon>Gunneridae</taxon>
        <taxon>Pentapetalae</taxon>
        <taxon>rosids</taxon>
        <taxon>fabids</taxon>
        <taxon>Malpighiales</taxon>
        <taxon>Salicaceae</taxon>
        <taxon>Saliceae</taxon>
        <taxon>Populus</taxon>
    </lineage>
</organism>
<keyword evidence="2" id="KW-1185">Reference proteome</keyword>
<evidence type="ECO:0000313" key="1">
    <source>
        <dbReference type="EMBL" id="KAJ6976215.1"/>
    </source>
</evidence>
<gene>
    <name evidence="1" type="ORF">NC653_031917</name>
</gene>
<dbReference type="EMBL" id="JAQIZT010000013">
    <property type="protein sequence ID" value="KAJ6976215.1"/>
    <property type="molecule type" value="Genomic_DNA"/>
</dbReference>
<comment type="caution">
    <text evidence="1">The sequence shown here is derived from an EMBL/GenBank/DDBJ whole genome shotgun (WGS) entry which is preliminary data.</text>
</comment>
<name>A0AAD6LZQ4_9ROSI</name>
<accession>A0AAD6LZQ4</accession>
<evidence type="ECO:0000313" key="2">
    <source>
        <dbReference type="Proteomes" id="UP001164929"/>
    </source>
</evidence>
<dbReference type="Proteomes" id="UP001164929">
    <property type="component" value="Chromosome 13"/>
</dbReference>
<reference evidence="1" key="1">
    <citation type="journal article" date="2023" name="Mol. Ecol. Resour.">
        <title>Chromosome-level genome assembly of a triploid poplar Populus alba 'Berolinensis'.</title>
        <authorList>
            <person name="Chen S."/>
            <person name="Yu Y."/>
            <person name="Wang X."/>
            <person name="Wang S."/>
            <person name="Zhang T."/>
            <person name="Zhou Y."/>
            <person name="He R."/>
            <person name="Meng N."/>
            <person name="Wang Y."/>
            <person name="Liu W."/>
            <person name="Liu Z."/>
            <person name="Liu J."/>
            <person name="Guo Q."/>
            <person name="Huang H."/>
            <person name="Sederoff R.R."/>
            <person name="Wang G."/>
            <person name="Qu G."/>
            <person name="Chen S."/>
        </authorList>
    </citation>
    <scope>NUCLEOTIDE SEQUENCE</scope>
    <source>
        <strain evidence="1">SC-2020</strain>
    </source>
</reference>
<sequence length="170" mass="18680">MCSSPLFSSNLPNLELGVTRAADDRPGMWMAGSVASLFLLHFYTCGVVHRCHGWEIGTRLKSRLSAPLPFGLPPHSLIVSGNETLEKGCCCYVRYSREEEDRRLVSGEEKSPKMGAAGLCFLEGGEVSSRGGQIENQKWRGAGLFYAEGKWGRNSDGWFGRVWGSCSRGE</sequence>
<dbReference type="AlphaFoldDB" id="A0AAD6LZQ4"/>
<proteinExistence type="predicted"/>
<protein>
    <submittedName>
        <fullName evidence="1">Uncharacterized protein</fullName>
    </submittedName>
</protein>